<keyword evidence="7" id="KW-0547">Nucleotide-binding</keyword>
<dbReference type="Gene3D" id="3.40.1190.10">
    <property type="entry name" value="Mur-like, catalytic domain"/>
    <property type="match status" value="1"/>
</dbReference>
<keyword evidence="5 18" id="KW-0436">Ligase</keyword>
<feature type="domain" description="Mur ligase N-terminal catalytic" evidence="15">
    <location>
        <begin position="8"/>
        <end position="108"/>
    </location>
</feature>
<evidence type="ECO:0000256" key="8">
    <source>
        <dbReference type="ARBA" id="ARBA00022840"/>
    </source>
</evidence>
<evidence type="ECO:0000256" key="9">
    <source>
        <dbReference type="ARBA" id="ARBA00022960"/>
    </source>
</evidence>
<evidence type="ECO:0000256" key="2">
    <source>
        <dbReference type="ARBA" id="ARBA00004752"/>
    </source>
</evidence>
<dbReference type="AlphaFoldDB" id="A0A1F5E7A7"/>
<keyword evidence="4" id="KW-0963">Cytoplasm</keyword>
<dbReference type="GO" id="GO:0009252">
    <property type="term" value="P:peptidoglycan biosynthetic process"/>
    <property type="evidence" value="ECO:0007669"/>
    <property type="project" value="UniProtKB-UniRule"/>
</dbReference>
<dbReference type="GO" id="GO:0005524">
    <property type="term" value="F:ATP binding"/>
    <property type="evidence" value="ECO:0007669"/>
    <property type="project" value="UniProtKB-KW"/>
</dbReference>
<accession>A0A1F5E7A7</accession>
<dbReference type="InterPro" id="IPR005758">
    <property type="entry name" value="UDP-N-AcMur_Ala_ligase_MurC"/>
</dbReference>
<evidence type="ECO:0000259" key="17">
    <source>
        <dbReference type="Pfam" id="PF08245"/>
    </source>
</evidence>
<dbReference type="InterPro" id="IPR036615">
    <property type="entry name" value="Mur_ligase_C_dom_sf"/>
</dbReference>
<keyword evidence="8" id="KW-0067">ATP-binding</keyword>
<dbReference type="SUPFAM" id="SSF53244">
    <property type="entry name" value="MurD-like peptide ligases, peptide-binding domain"/>
    <property type="match status" value="1"/>
</dbReference>
<evidence type="ECO:0000256" key="14">
    <source>
        <dbReference type="NCBIfam" id="TIGR01082"/>
    </source>
</evidence>
<gene>
    <name evidence="18" type="ORF">A2160_02220</name>
</gene>
<keyword evidence="10" id="KW-0573">Peptidoglycan synthesis</keyword>
<dbReference type="PANTHER" id="PTHR43445">
    <property type="entry name" value="UDP-N-ACETYLMURAMATE--L-ALANINE LIGASE-RELATED"/>
    <property type="match status" value="1"/>
</dbReference>
<dbReference type="GO" id="GO:0071555">
    <property type="term" value="P:cell wall organization"/>
    <property type="evidence" value="ECO:0007669"/>
    <property type="project" value="UniProtKB-KW"/>
</dbReference>
<protein>
    <recommendedName>
        <fullName evidence="3 14">UDP-N-acetylmuramate--L-alanine ligase</fullName>
        <ecNumber evidence="3 14">6.3.2.8</ecNumber>
    </recommendedName>
</protein>
<dbReference type="SUPFAM" id="SSF53623">
    <property type="entry name" value="MurD-like peptide ligases, catalytic domain"/>
    <property type="match status" value="1"/>
</dbReference>
<keyword evidence="11" id="KW-0131">Cell cycle</keyword>
<feature type="domain" description="Mur ligase C-terminal" evidence="16">
    <location>
        <begin position="325"/>
        <end position="456"/>
    </location>
</feature>
<dbReference type="GO" id="GO:0051301">
    <property type="term" value="P:cell division"/>
    <property type="evidence" value="ECO:0007669"/>
    <property type="project" value="UniProtKB-KW"/>
</dbReference>
<evidence type="ECO:0000256" key="7">
    <source>
        <dbReference type="ARBA" id="ARBA00022741"/>
    </source>
</evidence>
<dbReference type="Pfam" id="PF02875">
    <property type="entry name" value="Mur_ligase_C"/>
    <property type="match status" value="1"/>
</dbReference>
<comment type="caution">
    <text evidence="18">The sequence shown here is derived from an EMBL/GenBank/DDBJ whole genome shotgun (WGS) entry which is preliminary data.</text>
</comment>
<comment type="pathway">
    <text evidence="2">Cell wall biogenesis; peptidoglycan biosynthesis.</text>
</comment>
<evidence type="ECO:0000256" key="10">
    <source>
        <dbReference type="ARBA" id="ARBA00022984"/>
    </source>
</evidence>
<organism evidence="18 19">
    <name type="scientific">Candidatus Beckwithbacteria bacterium RBG_13_42_9</name>
    <dbReference type="NCBI Taxonomy" id="1797457"/>
    <lineage>
        <taxon>Bacteria</taxon>
        <taxon>Candidatus Beckwithiibacteriota</taxon>
    </lineage>
</organism>
<evidence type="ECO:0000256" key="3">
    <source>
        <dbReference type="ARBA" id="ARBA00012211"/>
    </source>
</evidence>
<evidence type="ECO:0000313" key="18">
    <source>
        <dbReference type="EMBL" id="OGD63289.1"/>
    </source>
</evidence>
<keyword evidence="12" id="KW-0961">Cell wall biogenesis/degradation</keyword>
<evidence type="ECO:0000256" key="11">
    <source>
        <dbReference type="ARBA" id="ARBA00023306"/>
    </source>
</evidence>
<evidence type="ECO:0000256" key="4">
    <source>
        <dbReference type="ARBA" id="ARBA00022490"/>
    </source>
</evidence>
<feature type="domain" description="Mur ligase central" evidence="17">
    <location>
        <begin position="115"/>
        <end position="302"/>
    </location>
</feature>
<evidence type="ECO:0000256" key="6">
    <source>
        <dbReference type="ARBA" id="ARBA00022618"/>
    </source>
</evidence>
<dbReference type="InterPro" id="IPR013221">
    <property type="entry name" value="Mur_ligase_cen"/>
</dbReference>
<dbReference type="Proteomes" id="UP000177006">
    <property type="component" value="Unassembled WGS sequence"/>
</dbReference>
<dbReference type="GO" id="GO:0008763">
    <property type="term" value="F:UDP-N-acetylmuramate-L-alanine ligase activity"/>
    <property type="evidence" value="ECO:0007669"/>
    <property type="project" value="UniProtKB-UniRule"/>
</dbReference>
<dbReference type="Pfam" id="PF08245">
    <property type="entry name" value="Mur_ligase_M"/>
    <property type="match status" value="1"/>
</dbReference>
<keyword evidence="9" id="KW-0133">Cell shape</keyword>
<evidence type="ECO:0000256" key="13">
    <source>
        <dbReference type="ARBA" id="ARBA00047833"/>
    </source>
</evidence>
<dbReference type="InterPro" id="IPR036565">
    <property type="entry name" value="Mur-like_cat_sf"/>
</dbReference>
<dbReference type="GO" id="GO:0008360">
    <property type="term" value="P:regulation of cell shape"/>
    <property type="evidence" value="ECO:0007669"/>
    <property type="project" value="UniProtKB-KW"/>
</dbReference>
<evidence type="ECO:0000259" key="15">
    <source>
        <dbReference type="Pfam" id="PF01225"/>
    </source>
</evidence>
<proteinExistence type="predicted"/>
<dbReference type="InterPro" id="IPR004101">
    <property type="entry name" value="Mur_ligase_C"/>
</dbReference>
<dbReference type="EC" id="6.3.2.8" evidence="3 14"/>
<reference evidence="18 19" key="1">
    <citation type="journal article" date="2016" name="Nat. Commun.">
        <title>Thousands of microbial genomes shed light on interconnected biogeochemical processes in an aquifer system.</title>
        <authorList>
            <person name="Anantharaman K."/>
            <person name="Brown C.T."/>
            <person name="Hug L.A."/>
            <person name="Sharon I."/>
            <person name="Castelle C.J."/>
            <person name="Probst A.J."/>
            <person name="Thomas B.C."/>
            <person name="Singh A."/>
            <person name="Wilkins M.J."/>
            <person name="Karaoz U."/>
            <person name="Brodie E.L."/>
            <person name="Williams K.H."/>
            <person name="Hubbard S.S."/>
            <person name="Banfield J.F."/>
        </authorList>
    </citation>
    <scope>NUCLEOTIDE SEQUENCE [LARGE SCALE GENOMIC DNA]</scope>
</reference>
<dbReference type="SUPFAM" id="SSF51984">
    <property type="entry name" value="MurCD N-terminal domain"/>
    <property type="match status" value="1"/>
</dbReference>
<name>A0A1F5E7A7_9BACT</name>
<dbReference type="PANTHER" id="PTHR43445:SF3">
    <property type="entry name" value="UDP-N-ACETYLMURAMATE--L-ALANINE LIGASE"/>
    <property type="match status" value="1"/>
</dbReference>
<evidence type="ECO:0000313" key="19">
    <source>
        <dbReference type="Proteomes" id="UP000177006"/>
    </source>
</evidence>
<dbReference type="EMBL" id="MEZK01000010">
    <property type="protein sequence ID" value="OGD63289.1"/>
    <property type="molecule type" value="Genomic_DNA"/>
</dbReference>
<sequence>MDLNKIKHIHFTGIRGVGMTALACLAVDFRMEVNGSDLEEKFVTEDALNKKGIPVYNGFSKGNIARSMPDLLVYGAAHGGEDNVEVQAARALKIPTLSQGEVLGLFYNTKKGISVAGVGGKTTTTGMLATILGDAGKHPSYMVGAGKISSLVFPGKYDRKGEWFISEADEYVCSPQNKRPKFYYQQPKIVILPSLAYDHPDIYQNAKETLRIFKAFVEKIPPDGVLVANVESPMVRQLLDQIKIKGRIITYGENRGDGRVKKYQANKEKIKFQIVCRNHIRPFILSIPGKINVLNATAAILTAEFLGLTDVEIQSGLLEFTGVSRRFEKIYEEDGSVLYDDYAHHPEEIKATLKIAKEWLLAKRLIVIFQPHTYSRTKALLNDFAQSFQDADKVIITEIFASAREKETLGINGQLLADKVKENHSQVEFCATLGDTITHLRKENLDKTAILTLGAGDIFLWHEKLIDLIKQKEKR</sequence>
<dbReference type="UniPathway" id="UPA00219"/>
<evidence type="ECO:0000256" key="1">
    <source>
        <dbReference type="ARBA" id="ARBA00004496"/>
    </source>
</evidence>
<dbReference type="Pfam" id="PF01225">
    <property type="entry name" value="Mur_ligase"/>
    <property type="match status" value="1"/>
</dbReference>
<dbReference type="Gene3D" id="3.40.50.720">
    <property type="entry name" value="NAD(P)-binding Rossmann-like Domain"/>
    <property type="match status" value="1"/>
</dbReference>
<dbReference type="Gene3D" id="3.90.190.20">
    <property type="entry name" value="Mur ligase, C-terminal domain"/>
    <property type="match status" value="1"/>
</dbReference>
<comment type="catalytic activity">
    <reaction evidence="13">
        <text>UDP-N-acetyl-alpha-D-muramate + L-alanine + ATP = UDP-N-acetyl-alpha-D-muramoyl-L-alanine + ADP + phosphate + H(+)</text>
        <dbReference type="Rhea" id="RHEA:23372"/>
        <dbReference type="ChEBI" id="CHEBI:15378"/>
        <dbReference type="ChEBI" id="CHEBI:30616"/>
        <dbReference type="ChEBI" id="CHEBI:43474"/>
        <dbReference type="ChEBI" id="CHEBI:57972"/>
        <dbReference type="ChEBI" id="CHEBI:70757"/>
        <dbReference type="ChEBI" id="CHEBI:83898"/>
        <dbReference type="ChEBI" id="CHEBI:456216"/>
        <dbReference type="EC" id="6.3.2.8"/>
    </reaction>
</comment>
<dbReference type="STRING" id="1797457.A2160_02220"/>
<evidence type="ECO:0000256" key="12">
    <source>
        <dbReference type="ARBA" id="ARBA00023316"/>
    </source>
</evidence>
<keyword evidence="6" id="KW-0132">Cell division</keyword>
<dbReference type="NCBIfam" id="TIGR01082">
    <property type="entry name" value="murC"/>
    <property type="match status" value="1"/>
</dbReference>
<dbReference type="InterPro" id="IPR000713">
    <property type="entry name" value="Mur_ligase_N"/>
</dbReference>
<dbReference type="GO" id="GO:0005737">
    <property type="term" value="C:cytoplasm"/>
    <property type="evidence" value="ECO:0007669"/>
    <property type="project" value="UniProtKB-SubCell"/>
</dbReference>
<evidence type="ECO:0000256" key="5">
    <source>
        <dbReference type="ARBA" id="ARBA00022598"/>
    </source>
</evidence>
<dbReference type="InterPro" id="IPR050061">
    <property type="entry name" value="MurCDEF_pg_biosynth"/>
</dbReference>
<evidence type="ECO:0000259" key="16">
    <source>
        <dbReference type="Pfam" id="PF02875"/>
    </source>
</evidence>
<comment type="subcellular location">
    <subcellularLocation>
        <location evidence="1">Cytoplasm</location>
    </subcellularLocation>
</comment>